<feature type="region of interest" description="Disordered" evidence="1">
    <location>
        <begin position="54"/>
        <end position="110"/>
    </location>
</feature>
<evidence type="ECO:0000256" key="1">
    <source>
        <dbReference type="SAM" id="MobiDB-lite"/>
    </source>
</evidence>
<accession>A0A0G4GD71</accession>
<feature type="compositionally biased region" description="Basic and acidic residues" evidence="1">
    <location>
        <begin position="75"/>
        <end position="86"/>
    </location>
</feature>
<evidence type="ECO:0000313" key="2">
    <source>
        <dbReference type="EMBL" id="CEM27214.1"/>
    </source>
</evidence>
<dbReference type="AlphaFoldDB" id="A0A0G4GD71"/>
<reference evidence="2" key="1">
    <citation type="submission" date="2014-11" db="EMBL/GenBank/DDBJ databases">
        <authorList>
            <person name="Otto D Thomas"/>
            <person name="Naeem Raeece"/>
        </authorList>
    </citation>
    <scope>NUCLEOTIDE SEQUENCE</scope>
</reference>
<name>A0A0G4GD71_9ALVE</name>
<gene>
    <name evidence="2" type="ORF">Cvel_4540</name>
</gene>
<dbReference type="EMBL" id="CDMZ01001103">
    <property type="protein sequence ID" value="CEM27214.1"/>
    <property type="molecule type" value="Genomic_DNA"/>
</dbReference>
<feature type="compositionally biased region" description="Acidic residues" evidence="1">
    <location>
        <begin position="93"/>
        <end position="110"/>
    </location>
</feature>
<sequence>MMSRAASWVGARGGQDREAAFDREVLSFLLDKRFASVDVTQLLMYTADLASVRKDTGPENGSYRSTDSEASASARRGESGSEREGDSGSGEGSDSECEGESDGGSEGEADFDVVNDWTGCSTLVQTGSKLCLVTAGHVCKEPKEDGQLHTLVSVCFPVSPLLRQKKSFPPPPKGFDFEFKQELQDTSLQKRTLARSGVAFV</sequence>
<protein>
    <submittedName>
        <fullName evidence="2">Uncharacterized protein</fullName>
    </submittedName>
</protein>
<proteinExistence type="predicted"/>
<dbReference type="VEuPathDB" id="CryptoDB:Cvel_4540"/>
<organism evidence="2">
    <name type="scientific">Chromera velia CCMP2878</name>
    <dbReference type="NCBI Taxonomy" id="1169474"/>
    <lineage>
        <taxon>Eukaryota</taxon>
        <taxon>Sar</taxon>
        <taxon>Alveolata</taxon>
        <taxon>Colpodellida</taxon>
        <taxon>Chromeraceae</taxon>
        <taxon>Chromera</taxon>
    </lineage>
</organism>